<evidence type="ECO:0000256" key="5">
    <source>
        <dbReference type="ARBA" id="ARBA00022737"/>
    </source>
</evidence>
<evidence type="ECO:0000256" key="4">
    <source>
        <dbReference type="ARBA" id="ARBA00022723"/>
    </source>
</evidence>
<organism evidence="20 21">
    <name type="scientific">Cucurbita argyrosperma subsp. sororia</name>
    <dbReference type="NCBI Taxonomy" id="37648"/>
    <lineage>
        <taxon>Eukaryota</taxon>
        <taxon>Viridiplantae</taxon>
        <taxon>Streptophyta</taxon>
        <taxon>Embryophyta</taxon>
        <taxon>Tracheophyta</taxon>
        <taxon>Spermatophyta</taxon>
        <taxon>Magnoliopsida</taxon>
        <taxon>eudicotyledons</taxon>
        <taxon>Gunneridae</taxon>
        <taxon>Pentapetalae</taxon>
        <taxon>rosids</taxon>
        <taxon>fabids</taxon>
        <taxon>Cucurbitales</taxon>
        <taxon>Cucurbitaceae</taxon>
        <taxon>Cucurbiteae</taxon>
        <taxon>Cucurbita</taxon>
    </lineage>
</organism>
<dbReference type="PROSITE" id="PS51192">
    <property type="entry name" value="HELICASE_ATP_BIND_1"/>
    <property type="match status" value="1"/>
</dbReference>
<keyword evidence="8" id="KW-0833">Ubl conjugation pathway</keyword>
<sequence length="1828" mass="207462">MNENEVFIEILGRNETWKSILCFAYTKESPRPLQKMYYFASLRLQSQEDEVDEEDDGSHSHPEQSVPPKATTSKELRQGFLTLFSCYTMKSSSSSSTVFRPPDSSLTCNRPSYLQYLPRSPNGASRPGFPVKFHNCSGQRTSPNRANFVIDLVLDHRGVAKCSVEVLMAKCNSKPDNFIVPQGGPVVAFLFFKQWVSALEAMVRFWELRLDGLHDFTPILKPRINLPSDADELHDRLRNLFAERIQRLMDGEKVRDWQKKRDLVKVQIDRISHSLRKPLGIATQFELREKRKGLIVEKDSIMRNTEEFKSAMRYILDYVEGKKLELSDIEDVGVFKFDETISWNRIHSLILRECRRLEDSLPMYSCRREILRQIYSQQVMVLIGETGSGKSTQLVQFLADSGLSSSKSIVCTQPRKISAISLAHRVREESRGCYDDDCISCYPAFSSAQQFKSKIIYMTDHCLLQHYMNDKKLSDVSCIIIDEAHERSLNTDLLFALLKSLLMVRVDLHLIIMSATANADQLSKYFFGCGIFHVPGRNFPVDIRYVPSLDEGSSGPCIVASYVTDVVRMASEIHWKEKGGTILAFLTSQMEVEWACENFHAPGTVPLAFHGKQSFDEQFRVFQDHPGKRKVIFATNLAETSLTIPGVKYVIDPGWVKDSKFEPRNGMNILKVCRTSQSSANQRAGRAGRTEPGRCYRLYSQSDFELMSPNHEPEIRKVHLGVAILRILALGVKNVDDFDFVDAPSAEAVDMAIRNLVQLGAITLNSNVYELTNEGRNLVKLGIEPRLGKLILSCFNCRVRREGVVLAVLMTNASSIFCRVGKVEDKLKSDCQKVQFCHPDGDLFTLLSVYKQYEALPRERKNQWCWENSINAKTMRRCQDAILELERCLKQELNIIIPSYWLWSSLKPTDHDRNLKKCILASLSENVAMFTGYDRLGYEVAMTGRHVQLHPSCSLLIFSEKPKWVVFGEILSISNEYLVCVTAIDVDALSTISPPPLFDISLMEKHRLEVRTLSGFGKTLLKRVCGKSNSNLSSLTSHVRKVFSDDCIGIEVNINQNEILLFSRSENMDAVYHFVNDILEYERKYLWNECMEKCLYHGNGGSPPVALLGSGAKIRHLELEKRYLTVDVFRSNVDSIDDKELFMSLEKSVSGTICTIQKVPCSGLDDDDKERGHRITFLTPDAAEKALKLDGGFFCGSLVKIIPMRITAGCDNKLFSFPPVKAKVLWPRRLSKGFAVVKCNSYDVSFLVNDFSNLLIGERFLRCEPSIKYNDCVTLSGIDKELSEADIFNILRSATDREILDLFLVRENPVNNPPVNACEEALLKEISAFMPKSHPHVKCCYVQVFQPQPKDFYMRAAITFDGRLHLEAAKALEYLEGKSLSVCFPWQKIKCQQLFHSTLSCTIPIFRVIKCQLNSLLESLKKIDGAECTLSQNINGSYRVKLSANATKTVAELRRPVEALLRGKIIDHASVTPTVLQHLTSRDGFDLINLLQRENEVYILFDRQRLSLRIFGASENVAAAERKLIQSLQTLHERKQLEIHLRGKSRPPNLLKTVVEKFGPDLNGLKQKFPEAGFTLNTRHHILSVHGSKDLKQEVETIIYELEKTSGGLAERPDDADACSICLCDIEDDRFELEACGHHFCRQCLLEQFESAIKNHGSFPVCCAKQTCQSPILLTDMRYLLSNEKLEELFRASLGAFVAGDSAYRFCPSPDCPSVYRVASPNTCGEPFMCGACFSETCTRCHLEYHPFLSCEQYRVFKEDPDSSLDEWRKGKENVKNCPVCGYTIEKIEGCNHIECKCGRHICWVCLDYFGSSDECYGHLRSIHMAFV</sequence>
<comment type="caution">
    <text evidence="20">The sequence shown here is derived from an EMBL/GenBank/DDBJ whole genome shotgun (WGS) entry which is preliminary data.</text>
</comment>
<dbReference type="SMART" id="SM00847">
    <property type="entry name" value="HA2"/>
    <property type="match status" value="1"/>
</dbReference>
<dbReference type="InterPro" id="IPR056244">
    <property type="entry name" value="RRM_DEAH11/12"/>
</dbReference>
<evidence type="ECO:0000256" key="14">
    <source>
        <dbReference type="PROSITE-ProRule" id="PRU00175"/>
    </source>
</evidence>
<evidence type="ECO:0000256" key="8">
    <source>
        <dbReference type="ARBA" id="ARBA00022786"/>
    </source>
</evidence>
<keyword evidence="21" id="KW-1185">Reference proteome</keyword>
<dbReference type="InterPro" id="IPR001841">
    <property type="entry name" value="Znf_RING"/>
</dbReference>
<accession>A0AAV6NP53</accession>
<dbReference type="InterPro" id="IPR002464">
    <property type="entry name" value="DNA/RNA_helicase_DEAH_CS"/>
</dbReference>
<dbReference type="PROSITE" id="PS00518">
    <property type="entry name" value="ZF_RING_1"/>
    <property type="match status" value="1"/>
</dbReference>
<gene>
    <name evidence="20" type="ORF">SDJN03_05904</name>
</gene>
<dbReference type="PROSITE" id="PS00690">
    <property type="entry name" value="DEAH_ATP_HELICASE"/>
    <property type="match status" value="1"/>
</dbReference>
<evidence type="ECO:0000259" key="17">
    <source>
        <dbReference type="PROSITE" id="PS51192"/>
    </source>
</evidence>
<evidence type="ECO:0000256" key="6">
    <source>
        <dbReference type="ARBA" id="ARBA00022741"/>
    </source>
</evidence>
<dbReference type="InterPro" id="IPR017907">
    <property type="entry name" value="Znf_RING_CS"/>
</dbReference>
<evidence type="ECO:0000256" key="13">
    <source>
        <dbReference type="ARBA" id="ARBA00047984"/>
    </source>
</evidence>
<evidence type="ECO:0000259" key="16">
    <source>
        <dbReference type="PROSITE" id="PS50089"/>
    </source>
</evidence>
<evidence type="ECO:0000256" key="7">
    <source>
        <dbReference type="ARBA" id="ARBA00022771"/>
    </source>
</evidence>
<keyword evidence="6" id="KW-0547">Nucleotide-binding</keyword>
<dbReference type="InterPro" id="IPR002867">
    <property type="entry name" value="IBR_dom"/>
</dbReference>
<feature type="domain" description="RING-type" evidence="16">
    <location>
        <begin position="1619"/>
        <end position="1662"/>
    </location>
</feature>
<dbReference type="InterPro" id="IPR056247">
    <property type="entry name" value="KH_DEAH11/12_2nd"/>
</dbReference>
<feature type="domain" description="RING-type" evidence="19">
    <location>
        <begin position="1615"/>
        <end position="1823"/>
    </location>
</feature>
<dbReference type="Pfam" id="PF00271">
    <property type="entry name" value="Helicase_C"/>
    <property type="match status" value="1"/>
</dbReference>
<dbReference type="SMART" id="SM00647">
    <property type="entry name" value="IBR"/>
    <property type="match status" value="2"/>
</dbReference>
<proteinExistence type="inferred from homology"/>
<keyword evidence="12" id="KW-0067">ATP-binding</keyword>
<evidence type="ECO:0000256" key="2">
    <source>
        <dbReference type="ARBA" id="ARBA00012552"/>
    </source>
</evidence>
<evidence type="ECO:0000313" key="21">
    <source>
        <dbReference type="Proteomes" id="UP000685013"/>
    </source>
</evidence>
<comment type="similarity">
    <text evidence="1">Belongs to the DEAD box helicase family. DEAH subfamily.</text>
</comment>
<evidence type="ECO:0000256" key="1">
    <source>
        <dbReference type="ARBA" id="ARBA00008792"/>
    </source>
</evidence>
<dbReference type="GO" id="GO:0008270">
    <property type="term" value="F:zinc ion binding"/>
    <property type="evidence" value="ECO:0007669"/>
    <property type="project" value="UniProtKB-KW"/>
</dbReference>
<dbReference type="CDD" id="cd22585">
    <property type="entry name" value="Rcat_RBR_DEAH12-like"/>
    <property type="match status" value="1"/>
</dbReference>
<keyword evidence="11" id="KW-0862">Zinc</keyword>
<dbReference type="InterPro" id="IPR056246">
    <property type="entry name" value="KH_DEAH11/12_1st"/>
</dbReference>
<evidence type="ECO:0000259" key="19">
    <source>
        <dbReference type="PROSITE" id="PS51873"/>
    </source>
</evidence>
<feature type="region of interest" description="Disordered" evidence="15">
    <location>
        <begin position="48"/>
        <end position="72"/>
    </location>
</feature>
<dbReference type="FunFam" id="1.20.120.1080:FF:000033">
    <property type="entry name" value="RBR-type E3 ubiquitin transferase"/>
    <property type="match status" value="1"/>
</dbReference>
<dbReference type="InterPro" id="IPR001650">
    <property type="entry name" value="Helicase_C-like"/>
</dbReference>
<dbReference type="PANTHER" id="PTHR18934">
    <property type="entry name" value="ATP-DEPENDENT RNA HELICASE"/>
    <property type="match status" value="1"/>
</dbReference>
<dbReference type="Pfam" id="PF24475">
    <property type="entry name" value="RBD_DEAH11"/>
    <property type="match status" value="1"/>
</dbReference>
<dbReference type="Pfam" id="PF24471">
    <property type="entry name" value="KH_DEAH11"/>
    <property type="match status" value="1"/>
</dbReference>
<evidence type="ECO:0000256" key="15">
    <source>
        <dbReference type="SAM" id="MobiDB-lite"/>
    </source>
</evidence>
<evidence type="ECO:0000256" key="12">
    <source>
        <dbReference type="ARBA" id="ARBA00022840"/>
    </source>
</evidence>
<name>A0AAV6NP53_9ROSI</name>
<feature type="domain" description="Helicase ATP-binding" evidence="17">
    <location>
        <begin position="371"/>
        <end position="535"/>
    </location>
</feature>
<keyword evidence="10 20" id="KW-0347">Helicase</keyword>
<dbReference type="GO" id="GO:0003723">
    <property type="term" value="F:RNA binding"/>
    <property type="evidence" value="ECO:0007669"/>
    <property type="project" value="TreeGrafter"/>
</dbReference>
<evidence type="ECO:0000256" key="3">
    <source>
        <dbReference type="ARBA" id="ARBA00022679"/>
    </source>
</evidence>
<evidence type="ECO:0000313" key="20">
    <source>
        <dbReference type="EMBL" id="KAG6600671.1"/>
    </source>
</evidence>
<dbReference type="SMART" id="SM00487">
    <property type="entry name" value="DEXDc"/>
    <property type="match status" value="1"/>
</dbReference>
<feature type="domain" description="Helicase C-terminal" evidence="18">
    <location>
        <begin position="565"/>
        <end position="736"/>
    </location>
</feature>
<dbReference type="PROSITE" id="PS50089">
    <property type="entry name" value="ZF_RING_2"/>
    <property type="match status" value="1"/>
</dbReference>
<dbReference type="Pfam" id="PF24638">
    <property type="entry name" value="KH_DEAH11_1st"/>
    <property type="match status" value="1"/>
</dbReference>
<protein>
    <recommendedName>
        <fullName evidence="2">RNA helicase</fullName>
        <ecNumber evidence="2">3.6.4.13</ecNumber>
    </recommendedName>
</protein>
<dbReference type="EMBL" id="JAGKQH010000004">
    <property type="protein sequence ID" value="KAG6600671.1"/>
    <property type="molecule type" value="Genomic_DNA"/>
</dbReference>
<dbReference type="InterPro" id="IPR056245">
    <property type="entry name" value="KH_DEAH11/12"/>
</dbReference>
<keyword evidence="3" id="KW-0808">Transferase</keyword>
<dbReference type="GO" id="GO:0016787">
    <property type="term" value="F:hydrolase activity"/>
    <property type="evidence" value="ECO:0007669"/>
    <property type="project" value="UniProtKB-KW"/>
</dbReference>
<keyword evidence="4" id="KW-0479">Metal-binding</keyword>
<dbReference type="SMART" id="SM00490">
    <property type="entry name" value="HELICc"/>
    <property type="match status" value="1"/>
</dbReference>
<dbReference type="PROSITE" id="PS51873">
    <property type="entry name" value="TRIAD"/>
    <property type="match status" value="1"/>
</dbReference>
<dbReference type="PROSITE" id="PS51194">
    <property type="entry name" value="HELICASE_CTER"/>
    <property type="match status" value="1"/>
</dbReference>
<dbReference type="InterPro" id="IPR044066">
    <property type="entry name" value="TRIAD_supradom"/>
</dbReference>
<keyword evidence="7 14" id="KW-0863">Zinc-finger</keyword>
<dbReference type="GO" id="GO:0016740">
    <property type="term" value="F:transferase activity"/>
    <property type="evidence" value="ECO:0007669"/>
    <property type="project" value="UniProtKB-KW"/>
</dbReference>
<dbReference type="CDD" id="cd17917">
    <property type="entry name" value="DEXHc_RHA-like"/>
    <property type="match status" value="1"/>
</dbReference>
<dbReference type="GO" id="GO:0005524">
    <property type="term" value="F:ATP binding"/>
    <property type="evidence" value="ECO:0007669"/>
    <property type="project" value="UniProtKB-KW"/>
</dbReference>
<comment type="catalytic activity">
    <reaction evidence="13">
        <text>ATP + H2O = ADP + phosphate + H(+)</text>
        <dbReference type="Rhea" id="RHEA:13065"/>
        <dbReference type="ChEBI" id="CHEBI:15377"/>
        <dbReference type="ChEBI" id="CHEBI:15378"/>
        <dbReference type="ChEBI" id="CHEBI:30616"/>
        <dbReference type="ChEBI" id="CHEBI:43474"/>
        <dbReference type="ChEBI" id="CHEBI:456216"/>
        <dbReference type="EC" id="3.6.4.13"/>
    </reaction>
</comment>
<dbReference type="InterPro" id="IPR011545">
    <property type="entry name" value="DEAD/DEAH_box_helicase_dom"/>
</dbReference>
<evidence type="ECO:0000259" key="18">
    <source>
        <dbReference type="PROSITE" id="PS51194"/>
    </source>
</evidence>
<dbReference type="PANTHER" id="PTHR18934:SF81">
    <property type="entry name" value="ATP-DEPENDENT RNA HELICASE DEAH11, CHLOROPLASTIC-RELATED"/>
    <property type="match status" value="1"/>
</dbReference>
<dbReference type="EC" id="3.6.4.13" evidence="2"/>
<reference evidence="20 21" key="1">
    <citation type="journal article" date="2021" name="Hortic Res">
        <title>The domestication of Cucurbita argyrosperma as revealed by the genome of its wild relative.</title>
        <authorList>
            <person name="Barrera-Redondo J."/>
            <person name="Sanchez-de la Vega G."/>
            <person name="Aguirre-Liguori J.A."/>
            <person name="Castellanos-Morales G."/>
            <person name="Gutierrez-Guerrero Y.T."/>
            <person name="Aguirre-Dugua X."/>
            <person name="Aguirre-Planter E."/>
            <person name="Tenaillon M.I."/>
            <person name="Lira-Saade R."/>
            <person name="Eguiarte L.E."/>
        </authorList>
    </citation>
    <scope>NUCLEOTIDE SEQUENCE [LARGE SCALE GENOMIC DNA]</scope>
    <source>
        <strain evidence="20">JBR-2021</strain>
    </source>
</reference>
<dbReference type="FunFam" id="1.20.120.1750:FF:000020">
    <property type="entry name" value="ATP-dependent RNA helicase DEAH12 chloroplastic"/>
    <property type="match status" value="1"/>
</dbReference>
<dbReference type="InterPro" id="IPR007502">
    <property type="entry name" value="Helicase-assoc_dom"/>
</dbReference>
<dbReference type="InterPro" id="IPR011709">
    <property type="entry name" value="DEAD-box_helicase_OB_fold"/>
</dbReference>
<dbReference type="Pfam" id="PF01485">
    <property type="entry name" value="IBR"/>
    <property type="match status" value="1"/>
</dbReference>
<evidence type="ECO:0000256" key="9">
    <source>
        <dbReference type="ARBA" id="ARBA00022801"/>
    </source>
</evidence>
<dbReference type="FunFam" id="3.40.50.300:FF:001279">
    <property type="entry name" value="ATP-dependent RNA helicase DEAH12 chloroplastic"/>
    <property type="match status" value="1"/>
</dbReference>
<dbReference type="CDD" id="cd20335">
    <property type="entry name" value="BRcat_RBR"/>
    <property type="match status" value="1"/>
</dbReference>
<dbReference type="Pfam" id="PF00270">
    <property type="entry name" value="DEAD"/>
    <property type="match status" value="1"/>
</dbReference>
<dbReference type="InterPro" id="IPR014001">
    <property type="entry name" value="Helicase_ATP-bd"/>
</dbReference>
<dbReference type="Pfam" id="PF24641">
    <property type="entry name" value="KH_DEAH11_2nd"/>
    <property type="match status" value="1"/>
</dbReference>
<feature type="non-terminal residue" evidence="20">
    <location>
        <position position="1"/>
    </location>
</feature>
<keyword evidence="5" id="KW-0677">Repeat</keyword>
<evidence type="ECO:0000256" key="10">
    <source>
        <dbReference type="ARBA" id="ARBA00022806"/>
    </source>
</evidence>
<keyword evidence="9" id="KW-0378">Hydrolase</keyword>
<dbReference type="Proteomes" id="UP000685013">
    <property type="component" value="Chromosome 4"/>
</dbReference>
<dbReference type="Pfam" id="PF24637">
    <property type="entry name" value="RRM_DEAH11"/>
    <property type="match status" value="1"/>
</dbReference>
<dbReference type="InterPro" id="IPR056248">
    <property type="entry name" value="RBD_DEAH11/12"/>
</dbReference>
<dbReference type="Pfam" id="PF26200">
    <property type="entry name" value="Rcat_RNF216"/>
    <property type="match status" value="1"/>
</dbReference>
<dbReference type="Pfam" id="PF07717">
    <property type="entry name" value="OB_NTP_bind"/>
    <property type="match status" value="1"/>
</dbReference>
<evidence type="ECO:0000256" key="11">
    <source>
        <dbReference type="ARBA" id="ARBA00022833"/>
    </source>
</evidence>
<dbReference type="CDD" id="cd18791">
    <property type="entry name" value="SF2_C_RHA"/>
    <property type="match status" value="1"/>
</dbReference>
<dbReference type="GO" id="GO:0003724">
    <property type="term" value="F:RNA helicase activity"/>
    <property type="evidence" value="ECO:0007669"/>
    <property type="project" value="UniProtKB-EC"/>
</dbReference>
<dbReference type="FunFam" id="3.40.50.300:FF:002114">
    <property type="entry name" value="ATP-dependent RNA helicase DEAH12 chloroplastic"/>
    <property type="match status" value="1"/>
</dbReference>